<evidence type="ECO:0000313" key="3">
    <source>
        <dbReference type="Proteomes" id="UP000813444"/>
    </source>
</evidence>
<dbReference type="Proteomes" id="UP000813444">
    <property type="component" value="Unassembled WGS sequence"/>
</dbReference>
<feature type="compositionally biased region" description="Low complexity" evidence="1">
    <location>
        <begin position="225"/>
        <end position="235"/>
    </location>
</feature>
<dbReference type="OrthoDB" id="4828117at2759"/>
<organism evidence="2 3">
    <name type="scientific">Stachybotrys elegans</name>
    <dbReference type="NCBI Taxonomy" id="80388"/>
    <lineage>
        <taxon>Eukaryota</taxon>
        <taxon>Fungi</taxon>
        <taxon>Dikarya</taxon>
        <taxon>Ascomycota</taxon>
        <taxon>Pezizomycotina</taxon>
        <taxon>Sordariomycetes</taxon>
        <taxon>Hypocreomycetidae</taxon>
        <taxon>Hypocreales</taxon>
        <taxon>Stachybotryaceae</taxon>
        <taxon>Stachybotrys</taxon>
    </lineage>
</organism>
<feature type="compositionally biased region" description="Polar residues" evidence="1">
    <location>
        <begin position="239"/>
        <end position="248"/>
    </location>
</feature>
<accession>A0A8K0WR05</accession>
<evidence type="ECO:0000313" key="2">
    <source>
        <dbReference type="EMBL" id="KAH7318684.1"/>
    </source>
</evidence>
<gene>
    <name evidence="2" type="ORF">B0I35DRAFT_409535</name>
</gene>
<keyword evidence="3" id="KW-1185">Reference proteome</keyword>
<comment type="caution">
    <text evidence="2">The sequence shown here is derived from an EMBL/GenBank/DDBJ whole genome shotgun (WGS) entry which is preliminary data.</text>
</comment>
<name>A0A8K0WR05_9HYPO</name>
<feature type="region of interest" description="Disordered" evidence="1">
    <location>
        <begin position="138"/>
        <end position="271"/>
    </location>
</feature>
<proteinExistence type="predicted"/>
<sequence length="305" mass="33112">MAPQNGKANYKSYEAQARMVRAIVAAHPEVKWNYKEICACYGSDMTEHALNHRLRRLRAQCAIVREGRLQGYDMKDLGPIDDLPQKQEDVDKTNIAKYFGESTADGIQFQFRAIKKDADQLRKTEKSGGDVARCLTLGPGSAFSTPSRSAARGGTGSRSTGKRKAMMKVELIEDDDDEDVKVPMDWSDLDDESPSKRSKKAGSVPGQKNGTPSRRAAVKASATIADASSQLQADDSASEVETPSSTRVSGRPPAAAAPSSIFGPVATKSSHDDIGMLRRSNIFNNTATDPYLNPTMFMSDDDGEI</sequence>
<dbReference type="EMBL" id="JAGPNK010000007">
    <property type="protein sequence ID" value="KAH7318684.1"/>
    <property type="molecule type" value="Genomic_DNA"/>
</dbReference>
<evidence type="ECO:0000256" key="1">
    <source>
        <dbReference type="SAM" id="MobiDB-lite"/>
    </source>
</evidence>
<dbReference type="AlphaFoldDB" id="A0A8K0WR05"/>
<protein>
    <submittedName>
        <fullName evidence="2">Uncharacterized protein</fullName>
    </submittedName>
</protein>
<reference evidence="2" key="1">
    <citation type="journal article" date="2021" name="Nat. Commun.">
        <title>Genetic determinants of endophytism in the Arabidopsis root mycobiome.</title>
        <authorList>
            <person name="Mesny F."/>
            <person name="Miyauchi S."/>
            <person name="Thiergart T."/>
            <person name="Pickel B."/>
            <person name="Atanasova L."/>
            <person name="Karlsson M."/>
            <person name="Huettel B."/>
            <person name="Barry K.W."/>
            <person name="Haridas S."/>
            <person name="Chen C."/>
            <person name="Bauer D."/>
            <person name="Andreopoulos W."/>
            <person name="Pangilinan J."/>
            <person name="LaButti K."/>
            <person name="Riley R."/>
            <person name="Lipzen A."/>
            <person name="Clum A."/>
            <person name="Drula E."/>
            <person name="Henrissat B."/>
            <person name="Kohler A."/>
            <person name="Grigoriev I.V."/>
            <person name="Martin F.M."/>
            <person name="Hacquard S."/>
        </authorList>
    </citation>
    <scope>NUCLEOTIDE SEQUENCE</scope>
    <source>
        <strain evidence="2">MPI-CAGE-CH-0235</strain>
    </source>
</reference>